<dbReference type="GO" id="GO:0046983">
    <property type="term" value="F:protein dimerization activity"/>
    <property type="evidence" value="ECO:0007669"/>
    <property type="project" value="InterPro"/>
</dbReference>
<dbReference type="SUPFAM" id="SSF140500">
    <property type="entry name" value="BAS1536-like"/>
    <property type="match status" value="1"/>
</dbReference>
<dbReference type="AlphaFoldDB" id="A0A1H8IBY6"/>
<reference evidence="1 2" key="1">
    <citation type="submission" date="2016-10" db="EMBL/GenBank/DDBJ databases">
        <authorList>
            <person name="de Groot N.N."/>
        </authorList>
    </citation>
    <scope>NUCLEOTIDE SEQUENCE [LARGE SCALE GENOMIC DNA]</scope>
    <source>
        <strain evidence="1 2">CGMCC 1.10434</strain>
    </source>
</reference>
<dbReference type="Gene3D" id="4.10.280.10">
    <property type="entry name" value="Helix-loop-helix DNA-binding domain"/>
    <property type="match status" value="1"/>
</dbReference>
<dbReference type="GO" id="GO:0043937">
    <property type="term" value="P:regulation of sporulation"/>
    <property type="evidence" value="ECO:0007669"/>
    <property type="project" value="InterPro"/>
</dbReference>
<protein>
    <submittedName>
        <fullName evidence="1">Spo0E like sporulation regulatory protein</fullName>
    </submittedName>
</protein>
<keyword evidence="2" id="KW-1185">Reference proteome</keyword>
<dbReference type="RefSeq" id="WP_091494595.1">
    <property type="nucleotide sequence ID" value="NZ_FODJ01000001.1"/>
</dbReference>
<dbReference type="Pfam" id="PF09388">
    <property type="entry name" value="SpoOE-like"/>
    <property type="match status" value="1"/>
</dbReference>
<organism evidence="1 2">
    <name type="scientific">Amphibacillus marinus</name>
    <dbReference type="NCBI Taxonomy" id="872970"/>
    <lineage>
        <taxon>Bacteria</taxon>
        <taxon>Bacillati</taxon>
        <taxon>Bacillota</taxon>
        <taxon>Bacilli</taxon>
        <taxon>Bacillales</taxon>
        <taxon>Bacillaceae</taxon>
        <taxon>Amphibacillus</taxon>
    </lineage>
</organism>
<sequence length="58" mass="6989">MKTSNLLEQIEDLRKSMIEVAVEKGFSSEESIIMSHKLDQLLNQYEQEKRLRKHRRPF</sequence>
<name>A0A1H8IBY6_9BACI</name>
<gene>
    <name evidence="1" type="ORF">SAMN04488134_101570</name>
</gene>
<dbReference type="InterPro" id="IPR018540">
    <property type="entry name" value="Spo0E-like"/>
</dbReference>
<proteinExistence type="predicted"/>
<dbReference type="EMBL" id="FODJ01000001">
    <property type="protein sequence ID" value="SEN65596.1"/>
    <property type="molecule type" value="Genomic_DNA"/>
</dbReference>
<evidence type="ECO:0000313" key="1">
    <source>
        <dbReference type="EMBL" id="SEN65596.1"/>
    </source>
</evidence>
<evidence type="ECO:0000313" key="2">
    <source>
        <dbReference type="Proteomes" id="UP000199300"/>
    </source>
</evidence>
<accession>A0A1H8IBY6</accession>
<dbReference type="Proteomes" id="UP000199300">
    <property type="component" value="Unassembled WGS sequence"/>
</dbReference>
<dbReference type="InterPro" id="IPR037208">
    <property type="entry name" value="Spo0E-like_sf"/>
</dbReference>
<dbReference type="InterPro" id="IPR036638">
    <property type="entry name" value="HLH_DNA-bd_sf"/>
</dbReference>
<dbReference type="OrthoDB" id="2972613at2"/>